<protein>
    <submittedName>
        <fullName evidence="1">Uncharacterized protein</fullName>
    </submittedName>
</protein>
<proteinExistence type="predicted"/>
<name>A0ACC3S9H0_9PEZI</name>
<dbReference type="EMBL" id="JAMKPW020000033">
    <property type="protein sequence ID" value="KAK8202110.1"/>
    <property type="molecule type" value="Genomic_DNA"/>
</dbReference>
<gene>
    <name evidence="1" type="ORF">M8818_005636</name>
</gene>
<sequence>MASYDSPAPEENATAQSSKKVEFRFCRECSNMLYPREDRETNQLIFQCRNCQWPTAVEPTCIYRNELSNTVGETSGVTQDVASDPTVGDPVPELCTLCGQEILCSTCGEPTDGGVYLEVEDMPDDEPTQEDVEEEKTERQQSRGN</sequence>
<organism evidence="1 2">
    <name type="scientific">Zalaria obscura</name>
    <dbReference type="NCBI Taxonomy" id="2024903"/>
    <lineage>
        <taxon>Eukaryota</taxon>
        <taxon>Fungi</taxon>
        <taxon>Dikarya</taxon>
        <taxon>Ascomycota</taxon>
        <taxon>Pezizomycotina</taxon>
        <taxon>Dothideomycetes</taxon>
        <taxon>Dothideomycetidae</taxon>
        <taxon>Dothideales</taxon>
        <taxon>Zalariaceae</taxon>
        <taxon>Zalaria</taxon>
    </lineage>
</organism>
<comment type="caution">
    <text evidence="1">The sequence shown here is derived from an EMBL/GenBank/DDBJ whole genome shotgun (WGS) entry which is preliminary data.</text>
</comment>
<evidence type="ECO:0000313" key="2">
    <source>
        <dbReference type="Proteomes" id="UP001320706"/>
    </source>
</evidence>
<evidence type="ECO:0000313" key="1">
    <source>
        <dbReference type="EMBL" id="KAK8202110.1"/>
    </source>
</evidence>
<reference evidence="1" key="1">
    <citation type="submission" date="2024-02" db="EMBL/GenBank/DDBJ databases">
        <title>Metagenome Assembled Genome of Zalaria obscura JY119.</title>
        <authorList>
            <person name="Vighnesh L."/>
            <person name="Jagadeeshwari U."/>
            <person name="Venkata Ramana C."/>
            <person name="Sasikala C."/>
        </authorList>
    </citation>
    <scope>NUCLEOTIDE SEQUENCE</scope>
    <source>
        <strain evidence="1">JY119</strain>
    </source>
</reference>
<accession>A0ACC3S9H0</accession>
<dbReference type="Proteomes" id="UP001320706">
    <property type="component" value="Unassembled WGS sequence"/>
</dbReference>
<keyword evidence="2" id="KW-1185">Reference proteome</keyword>